<evidence type="ECO:0000256" key="2">
    <source>
        <dbReference type="ARBA" id="ARBA00022723"/>
    </source>
</evidence>
<dbReference type="AlphaFoldDB" id="A0A6C0DYP9"/>
<dbReference type="InterPro" id="IPR041667">
    <property type="entry name" value="Cupin_8"/>
</dbReference>
<evidence type="ECO:0000259" key="5">
    <source>
        <dbReference type="PROSITE" id="PS51184"/>
    </source>
</evidence>
<dbReference type="Pfam" id="PF13621">
    <property type="entry name" value="Cupin_8"/>
    <property type="match status" value="2"/>
</dbReference>
<proteinExistence type="predicted"/>
<name>A0A6C0DYP9_9ZZZZ</name>
<keyword evidence="4" id="KW-0408">Iron</keyword>
<evidence type="ECO:0000256" key="4">
    <source>
        <dbReference type="ARBA" id="ARBA00023004"/>
    </source>
</evidence>
<evidence type="ECO:0000256" key="3">
    <source>
        <dbReference type="ARBA" id="ARBA00023002"/>
    </source>
</evidence>
<comment type="cofactor">
    <cofactor evidence="1">
        <name>Fe(2+)</name>
        <dbReference type="ChEBI" id="CHEBI:29033"/>
    </cofactor>
</comment>
<dbReference type="PROSITE" id="PS51184">
    <property type="entry name" value="JMJC"/>
    <property type="match status" value="1"/>
</dbReference>
<feature type="domain" description="JmjC" evidence="5">
    <location>
        <begin position="1"/>
        <end position="109"/>
    </location>
</feature>
<dbReference type="Gene3D" id="2.60.120.10">
    <property type="entry name" value="Jelly Rolls"/>
    <property type="match status" value="1"/>
</dbReference>
<organism evidence="6">
    <name type="scientific">viral metagenome</name>
    <dbReference type="NCBI Taxonomy" id="1070528"/>
    <lineage>
        <taxon>unclassified sequences</taxon>
        <taxon>metagenomes</taxon>
        <taxon>organismal metagenomes</taxon>
    </lineage>
</organism>
<evidence type="ECO:0000256" key="1">
    <source>
        <dbReference type="ARBA" id="ARBA00001954"/>
    </source>
</evidence>
<protein>
    <recommendedName>
        <fullName evidence="5">JmjC domain-containing protein</fullName>
    </recommendedName>
</protein>
<dbReference type="EMBL" id="MN739695">
    <property type="protein sequence ID" value="QHT21598.1"/>
    <property type="molecule type" value="Genomic_DNA"/>
</dbReference>
<dbReference type="Gene3D" id="2.60.120.650">
    <property type="entry name" value="Cupin"/>
    <property type="match status" value="1"/>
</dbReference>
<dbReference type="GO" id="GO:0046872">
    <property type="term" value="F:metal ion binding"/>
    <property type="evidence" value="ECO:0007669"/>
    <property type="project" value="UniProtKB-KW"/>
</dbReference>
<dbReference type="PANTHER" id="PTHR12461:SF106">
    <property type="entry name" value="BIFUNCTIONAL PEPTIDASE AND ARGINYL-HYDROXYLASE JMJD5"/>
    <property type="match status" value="1"/>
</dbReference>
<dbReference type="GO" id="GO:0016491">
    <property type="term" value="F:oxidoreductase activity"/>
    <property type="evidence" value="ECO:0007669"/>
    <property type="project" value="UniProtKB-KW"/>
</dbReference>
<dbReference type="InterPro" id="IPR003347">
    <property type="entry name" value="JmjC_dom"/>
</dbReference>
<dbReference type="InterPro" id="IPR014710">
    <property type="entry name" value="RmlC-like_jellyroll"/>
</dbReference>
<evidence type="ECO:0000313" key="6">
    <source>
        <dbReference type="EMBL" id="QHT21598.1"/>
    </source>
</evidence>
<sequence length="488" mass="58584">MKLIILLILILIFIIIIRLNYKSLNLEKHKNSSSLYAHFSEIDSYNYFIFPRLLFTHPQKFLVKKGESIYIPKKWWHWIKTTKKTFAINFWFNNKNNINNPFILTNPIINIDINSLDNENVTVWNSLNNDSEKNNFKVFYNSKKDNKYIITLDNYDLGMSNSNIKNKLKPYIKFPENDKINVNNEYDYNVWISSGKHDTGLHYDDEDGLLTVIEGIKEIIMFPPSDSKYLYPYDVKYKWINKESRKFKYNSYTDIGLVSGISSSMLLYETCKNNVRVLSNISKLYEKFDKKKLIWGFKKNKDIYRWEIYLYTLDENIRITSWDIDSSSYNISNVEHYYYKYDKEYINEIISLPFWGCGKYKKDNVLYDESKIFVIDTYKSFYENYDNYMKKLEFENIKDKFKNIILNKYSCYEISIFNKTKNQIFVLYLGITNEEFLNFLITSSYPDNIIKYIKNKILLNEYNINNEIAIIYDTNTLEIIRSGFYGML</sequence>
<keyword evidence="3" id="KW-0560">Oxidoreductase</keyword>
<dbReference type="SUPFAM" id="SSF51197">
    <property type="entry name" value="Clavaminate synthase-like"/>
    <property type="match status" value="2"/>
</dbReference>
<dbReference type="PANTHER" id="PTHR12461">
    <property type="entry name" value="HYPOXIA-INDUCIBLE FACTOR 1 ALPHA INHIBITOR-RELATED"/>
    <property type="match status" value="1"/>
</dbReference>
<reference evidence="6" key="1">
    <citation type="journal article" date="2020" name="Nature">
        <title>Giant virus diversity and host interactions through global metagenomics.</title>
        <authorList>
            <person name="Schulz F."/>
            <person name="Roux S."/>
            <person name="Paez-Espino D."/>
            <person name="Jungbluth S."/>
            <person name="Walsh D.A."/>
            <person name="Denef V.J."/>
            <person name="McMahon K.D."/>
            <person name="Konstantinidis K.T."/>
            <person name="Eloe-Fadrosh E.A."/>
            <person name="Kyrpides N.C."/>
            <person name="Woyke T."/>
        </authorList>
    </citation>
    <scope>NUCLEOTIDE SEQUENCE</scope>
    <source>
        <strain evidence="6">GVMAG-M-3300023179-103</strain>
    </source>
</reference>
<keyword evidence="2" id="KW-0479">Metal-binding</keyword>
<accession>A0A6C0DYP9</accession>